<keyword evidence="2" id="KW-1185">Reference proteome</keyword>
<evidence type="ECO:0000313" key="2">
    <source>
        <dbReference type="Proteomes" id="UP001596137"/>
    </source>
</evidence>
<organism evidence="1 2">
    <name type="scientific">Sphaerisporangium aureirubrum</name>
    <dbReference type="NCBI Taxonomy" id="1544736"/>
    <lineage>
        <taxon>Bacteria</taxon>
        <taxon>Bacillati</taxon>
        <taxon>Actinomycetota</taxon>
        <taxon>Actinomycetes</taxon>
        <taxon>Streptosporangiales</taxon>
        <taxon>Streptosporangiaceae</taxon>
        <taxon>Sphaerisporangium</taxon>
    </lineage>
</organism>
<name>A0ABW1NDN3_9ACTN</name>
<evidence type="ECO:0000313" key="1">
    <source>
        <dbReference type="EMBL" id="MFC6081065.1"/>
    </source>
</evidence>
<gene>
    <name evidence="1" type="ORF">ACFP1K_07820</name>
</gene>
<comment type="caution">
    <text evidence="1">The sequence shown here is derived from an EMBL/GenBank/DDBJ whole genome shotgun (WGS) entry which is preliminary data.</text>
</comment>
<proteinExistence type="predicted"/>
<dbReference type="Proteomes" id="UP001596137">
    <property type="component" value="Unassembled WGS sequence"/>
</dbReference>
<sequence length="196" mass="22369">MVYEFDRRQFLGMPLAWYRYLSQDTTWVPKGRPPAPIAEMDAAWRYNAANWLLRQAKRLAGYYELGEIAHIFTSTAPTVVADKNGHPVPRPEVLYLAPRGEMAQDAFEREWATAAEQRKADPDAWLRSTPLYRALVADLPADVAEAARHWSTCAARVGKDACDCWKRHITECTIHRLRDISAPCHCNDLSPVWTDD</sequence>
<dbReference type="EMBL" id="JBHSRF010000007">
    <property type="protein sequence ID" value="MFC6081065.1"/>
    <property type="molecule type" value="Genomic_DNA"/>
</dbReference>
<protein>
    <submittedName>
        <fullName evidence="1">Uncharacterized protein</fullName>
    </submittedName>
</protein>
<dbReference type="RefSeq" id="WP_380748497.1">
    <property type="nucleotide sequence ID" value="NZ_JBHSRF010000007.1"/>
</dbReference>
<reference evidence="2" key="1">
    <citation type="journal article" date="2019" name="Int. J. Syst. Evol. Microbiol.">
        <title>The Global Catalogue of Microorganisms (GCM) 10K type strain sequencing project: providing services to taxonomists for standard genome sequencing and annotation.</title>
        <authorList>
            <consortium name="The Broad Institute Genomics Platform"/>
            <consortium name="The Broad Institute Genome Sequencing Center for Infectious Disease"/>
            <person name="Wu L."/>
            <person name="Ma J."/>
        </authorList>
    </citation>
    <scope>NUCLEOTIDE SEQUENCE [LARGE SCALE GENOMIC DNA]</scope>
    <source>
        <strain evidence="2">JCM 30346</strain>
    </source>
</reference>
<accession>A0ABW1NDN3</accession>